<keyword evidence="2" id="KW-1185">Reference proteome</keyword>
<proteinExistence type="predicted"/>
<name>A0AAV4U3J6_CAEEX</name>
<evidence type="ECO:0000313" key="2">
    <source>
        <dbReference type="Proteomes" id="UP001054945"/>
    </source>
</evidence>
<dbReference type="Gene3D" id="3.40.50.2300">
    <property type="match status" value="1"/>
</dbReference>
<dbReference type="Proteomes" id="UP001054945">
    <property type="component" value="Unassembled WGS sequence"/>
</dbReference>
<evidence type="ECO:0000313" key="1">
    <source>
        <dbReference type="EMBL" id="GIY52307.1"/>
    </source>
</evidence>
<dbReference type="AlphaFoldDB" id="A0AAV4U3J6"/>
<protein>
    <submittedName>
        <fullName evidence="1">Gamma-aminobutyric acid type B receptor subunit 2</fullName>
    </submittedName>
</protein>
<reference evidence="1 2" key="1">
    <citation type="submission" date="2021-06" db="EMBL/GenBank/DDBJ databases">
        <title>Caerostris extrusa draft genome.</title>
        <authorList>
            <person name="Kono N."/>
            <person name="Arakawa K."/>
        </authorList>
    </citation>
    <scope>NUCLEOTIDE SEQUENCE [LARGE SCALE GENOMIC DNA]</scope>
</reference>
<keyword evidence="1" id="KW-0675">Receptor</keyword>
<accession>A0AAV4U3J6</accession>
<organism evidence="1 2">
    <name type="scientific">Caerostris extrusa</name>
    <name type="common">Bark spider</name>
    <name type="synonym">Caerostris bankana</name>
    <dbReference type="NCBI Taxonomy" id="172846"/>
    <lineage>
        <taxon>Eukaryota</taxon>
        <taxon>Metazoa</taxon>
        <taxon>Ecdysozoa</taxon>
        <taxon>Arthropoda</taxon>
        <taxon>Chelicerata</taxon>
        <taxon>Arachnida</taxon>
        <taxon>Araneae</taxon>
        <taxon>Araneomorphae</taxon>
        <taxon>Entelegynae</taxon>
        <taxon>Araneoidea</taxon>
        <taxon>Araneidae</taxon>
        <taxon>Caerostris</taxon>
    </lineage>
</organism>
<sequence length="111" mass="12731">MLIELLRICRSGKLFLAHRMGMYGGDHAWILIGDSRRISMAQRIVIHKKQYRTLNFVGISGPISFHKSDRIGITAFHQRQGDKQQLIAIYTPDAPWLNFNCSNCSKAEWQG</sequence>
<dbReference type="EMBL" id="BPLR01012223">
    <property type="protein sequence ID" value="GIY52307.1"/>
    <property type="molecule type" value="Genomic_DNA"/>
</dbReference>
<comment type="caution">
    <text evidence="1">The sequence shown here is derived from an EMBL/GenBank/DDBJ whole genome shotgun (WGS) entry which is preliminary data.</text>
</comment>
<gene>
    <name evidence="1" type="primary">GABBR2_3</name>
    <name evidence="1" type="ORF">CEXT_263091</name>
</gene>